<dbReference type="Proteomes" id="UP000295043">
    <property type="component" value="Unassembled WGS sequence"/>
</dbReference>
<name>A0A4R2BLD9_9HYPH</name>
<sequence length="205" mass="23168">MTTLWLGVKSMSNGDERDTSGLDRTLDTTNFDFAELSSNKETIWSDYFLKILSSIPRQAVESGAGKEGTGVVMVPIKEADAVPALIDRVTSLEGKVADRPSGNYQRKFFARESFRGLVAESEGNRFSAIIQDRSGDRYEYVFSEDELPERQRKDVRVGSPIVVHIGYEYRGSTKTNLMKIYLASYEKRTELRAKLIEKKAASWNF</sequence>
<protein>
    <submittedName>
        <fullName evidence="1">Uncharacterized protein</fullName>
    </submittedName>
</protein>
<organism evidence="1 2">
    <name type="scientific">Sinorhizobium americanum</name>
    <dbReference type="NCBI Taxonomy" id="194963"/>
    <lineage>
        <taxon>Bacteria</taxon>
        <taxon>Pseudomonadati</taxon>
        <taxon>Pseudomonadota</taxon>
        <taxon>Alphaproteobacteria</taxon>
        <taxon>Hyphomicrobiales</taxon>
        <taxon>Rhizobiaceae</taxon>
        <taxon>Sinorhizobium/Ensifer group</taxon>
        <taxon>Sinorhizobium</taxon>
    </lineage>
</organism>
<proteinExistence type="predicted"/>
<reference evidence="1 2" key="1">
    <citation type="submission" date="2019-03" db="EMBL/GenBank/DDBJ databases">
        <title>Genomic Encyclopedia of Type Strains, Phase IV (KMG-V): Genome sequencing to study the core and pangenomes of soil and plant-associated prokaryotes.</title>
        <authorList>
            <person name="Whitman W."/>
        </authorList>
    </citation>
    <scope>NUCLEOTIDE SEQUENCE [LARGE SCALE GENOMIC DNA]</scope>
    <source>
        <strain evidence="1 2">23C40</strain>
    </source>
</reference>
<dbReference type="AlphaFoldDB" id="A0A4R2BLD9"/>
<accession>A0A4R2BLD9</accession>
<dbReference type="EMBL" id="SLVU01000016">
    <property type="protein sequence ID" value="TCN27049.1"/>
    <property type="molecule type" value="Genomic_DNA"/>
</dbReference>
<comment type="caution">
    <text evidence="1">The sequence shown here is derived from an EMBL/GenBank/DDBJ whole genome shotgun (WGS) entry which is preliminary data.</text>
</comment>
<evidence type="ECO:0000313" key="2">
    <source>
        <dbReference type="Proteomes" id="UP000295043"/>
    </source>
</evidence>
<gene>
    <name evidence="1" type="ORF">EV184_116123</name>
</gene>
<evidence type="ECO:0000313" key="1">
    <source>
        <dbReference type="EMBL" id="TCN27049.1"/>
    </source>
</evidence>